<proteinExistence type="predicted"/>
<dbReference type="Proteomes" id="UP000199031">
    <property type="component" value="Unassembled WGS sequence"/>
</dbReference>
<organism evidence="1 2">
    <name type="scientific">Parafilimonas terrae</name>
    <dbReference type="NCBI Taxonomy" id="1465490"/>
    <lineage>
        <taxon>Bacteria</taxon>
        <taxon>Pseudomonadati</taxon>
        <taxon>Bacteroidota</taxon>
        <taxon>Chitinophagia</taxon>
        <taxon>Chitinophagales</taxon>
        <taxon>Chitinophagaceae</taxon>
        <taxon>Parafilimonas</taxon>
    </lineage>
</organism>
<evidence type="ECO:0000313" key="1">
    <source>
        <dbReference type="EMBL" id="SFQ55631.1"/>
    </source>
</evidence>
<reference evidence="1 2" key="1">
    <citation type="submission" date="2016-10" db="EMBL/GenBank/DDBJ databases">
        <authorList>
            <person name="de Groot N.N."/>
        </authorList>
    </citation>
    <scope>NUCLEOTIDE SEQUENCE [LARGE SCALE GENOMIC DNA]</scope>
    <source>
        <strain evidence="1 2">DSM 28286</strain>
    </source>
</reference>
<dbReference type="OrthoDB" id="1445085at2"/>
<dbReference type="RefSeq" id="WP_090663318.1">
    <property type="nucleotide sequence ID" value="NZ_FOXQ01000027.1"/>
</dbReference>
<keyword evidence="2" id="KW-1185">Reference proteome</keyword>
<dbReference type="EMBL" id="FOXQ01000027">
    <property type="protein sequence ID" value="SFQ55631.1"/>
    <property type="molecule type" value="Genomic_DNA"/>
</dbReference>
<gene>
    <name evidence="1" type="ORF">SAMN05444277_1273</name>
</gene>
<sequence>MTQLEKLYQSIQNLKELGVQLPDKLIEETNRVEEEIIKNDIIPALADTISPIINQIQREIILVVEYVPDEPLSVKLTRKRSLTIPAELDTPTDKKHKTFAERETFTISSHTKSSKTTLRVKFSDGKTISHRFAYDTLVDTIKNIGYDKVKGLNIVCCGVPLVSNTKDDYYAQHELTKGVFVMTHSSTRSKKDQLDEISKRLGLGLKVEIV</sequence>
<dbReference type="AlphaFoldDB" id="A0A1I5ZGQ3"/>
<evidence type="ECO:0000313" key="2">
    <source>
        <dbReference type="Proteomes" id="UP000199031"/>
    </source>
</evidence>
<name>A0A1I5ZGQ3_9BACT</name>
<protein>
    <submittedName>
        <fullName evidence="1">Uncharacterized protein</fullName>
    </submittedName>
</protein>
<accession>A0A1I5ZGQ3</accession>